<proteinExistence type="predicted"/>
<organism evidence="3 4">
    <name type="scientific">Haloferax elongans ATCC BAA-1513</name>
    <dbReference type="NCBI Taxonomy" id="1230453"/>
    <lineage>
        <taxon>Archaea</taxon>
        <taxon>Methanobacteriati</taxon>
        <taxon>Methanobacteriota</taxon>
        <taxon>Stenosarchaea group</taxon>
        <taxon>Halobacteria</taxon>
        <taxon>Halobacteriales</taxon>
        <taxon>Haloferacaceae</taxon>
        <taxon>Haloferax</taxon>
    </lineage>
</organism>
<dbReference type="AlphaFoldDB" id="M0HBG6"/>
<comment type="caution">
    <text evidence="3">The sequence shown here is derived from an EMBL/GenBank/DDBJ whole genome shotgun (WGS) entry which is preliminary data.</text>
</comment>
<dbReference type="STRING" id="1230453.C453_17529"/>
<feature type="region of interest" description="Disordered" evidence="1">
    <location>
        <begin position="79"/>
        <end position="104"/>
    </location>
</feature>
<sequence>MDEARVIQNSDEGWNTGTTNEVVARHDWNGQDTLAVTIVTATAEATAVDALDLPPLTDVVNPDALGRLFHSPVVASMSEAATDRETQMSEAATDRETQSPSHGRVRFRYASCDVTVWADGTVIVTPAA</sequence>
<feature type="domain" description="Halobacterial output" evidence="2">
    <location>
        <begin position="31"/>
        <end position="126"/>
    </location>
</feature>
<evidence type="ECO:0000256" key="1">
    <source>
        <dbReference type="SAM" id="MobiDB-lite"/>
    </source>
</evidence>
<dbReference type="Pfam" id="PF18545">
    <property type="entry name" value="HalOD1"/>
    <property type="match status" value="1"/>
</dbReference>
<accession>M0HBG6</accession>
<evidence type="ECO:0000259" key="2">
    <source>
        <dbReference type="Pfam" id="PF18545"/>
    </source>
</evidence>
<dbReference type="EMBL" id="AOLK01000023">
    <property type="protein sequence ID" value="ELZ81840.1"/>
    <property type="molecule type" value="Genomic_DNA"/>
</dbReference>
<keyword evidence="4" id="KW-1185">Reference proteome</keyword>
<dbReference type="RefSeq" id="WP_008326558.1">
    <property type="nucleotide sequence ID" value="NZ_AOLK01000023.1"/>
</dbReference>
<feature type="compositionally biased region" description="Basic and acidic residues" evidence="1">
    <location>
        <begin position="81"/>
        <end position="97"/>
    </location>
</feature>
<dbReference type="InterPro" id="IPR040624">
    <property type="entry name" value="HalOD1"/>
</dbReference>
<dbReference type="PATRIC" id="fig|1230453.4.peg.3488"/>
<reference evidence="3 4" key="1">
    <citation type="journal article" date="2014" name="PLoS Genet.">
        <title>Phylogenetically driven sequencing of extremely halophilic archaea reveals strategies for static and dynamic osmo-response.</title>
        <authorList>
            <person name="Becker E.A."/>
            <person name="Seitzer P.M."/>
            <person name="Tritt A."/>
            <person name="Larsen D."/>
            <person name="Krusor M."/>
            <person name="Yao A.I."/>
            <person name="Wu D."/>
            <person name="Madern D."/>
            <person name="Eisen J.A."/>
            <person name="Darling A.E."/>
            <person name="Facciotti M.T."/>
        </authorList>
    </citation>
    <scope>NUCLEOTIDE SEQUENCE [LARGE SCALE GENOMIC DNA]</scope>
    <source>
        <strain evidence="3 4">ATCC BAA-1513</strain>
    </source>
</reference>
<protein>
    <recommendedName>
        <fullName evidence="2">Halobacterial output domain-containing protein</fullName>
    </recommendedName>
</protein>
<evidence type="ECO:0000313" key="3">
    <source>
        <dbReference type="EMBL" id="ELZ81840.1"/>
    </source>
</evidence>
<gene>
    <name evidence="3" type="ORF">C453_17529</name>
</gene>
<evidence type="ECO:0000313" key="4">
    <source>
        <dbReference type="Proteomes" id="UP000011612"/>
    </source>
</evidence>
<dbReference type="Proteomes" id="UP000011612">
    <property type="component" value="Unassembled WGS sequence"/>
</dbReference>
<dbReference type="OrthoDB" id="221929at2157"/>
<name>M0HBG6_HALEO</name>